<accession>A0A8S4SIY8</accession>
<evidence type="ECO:0000313" key="2">
    <source>
        <dbReference type="EMBL" id="CAH2267239.1"/>
    </source>
</evidence>
<evidence type="ECO:0000259" key="1">
    <source>
        <dbReference type="PROSITE" id="PS50191"/>
    </source>
</evidence>
<comment type="caution">
    <text evidence="2">The sequence shown here is derived from an EMBL/GenBank/DDBJ whole genome shotgun (WGS) entry which is preliminary data.</text>
</comment>
<dbReference type="SUPFAM" id="SSF46938">
    <property type="entry name" value="CRAL/TRIO N-terminal domain"/>
    <property type="match status" value="1"/>
</dbReference>
<organism evidence="2 3">
    <name type="scientific">Pararge aegeria aegeria</name>
    <dbReference type="NCBI Taxonomy" id="348720"/>
    <lineage>
        <taxon>Eukaryota</taxon>
        <taxon>Metazoa</taxon>
        <taxon>Ecdysozoa</taxon>
        <taxon>Arthropoda</taxon>
        <taxon>Hexapoda</taxon>
        <taxon>Insecta</taxon>
        <taxon>Pterygota</taxon>
        <taxon>Neoptera</taxon>
        <taxon>Endopterygota</taxon>
        <taxon>Lepidoptera</taxon>
        <taxon>Glossata</taxon>
        <taxon>Ditrysia</taxon>
        <taxon>Papilionoidea</taxon>
        <taxon>Nymphalidae</taxon>
        <taxon>Satyrinae</taxon>
        <taxon>Satyrini</taxon>
        <taxon>Parargina</taxon>
        <taxon>Pararge</taxon>
    </lineage>
</organism>
<dbReference type="PROSITE" id="PS50191">
    <property type="entry name" value="CRAL_TRIO"/>
    <property type="match status" value="1"/>
</dbReference>
<dbReference type="EMBL" id="CAKXAJ010026349">
    <property type="protein sequence ID" value="CAH2267239.1"/>
    <property type="molecule type" value="Genomic_DNA"/>
</dbReference>
<dbReference type="CDD" id="cd00170">
    <property type="entry name" value="SEC14"/>
    <property type="match status" value="1"/>
</dbReference>
<dbReference type="Proteomes" id="UP000838756">
    <property type="component" value="Unassembled WGS sequence"/>
</dbReference>
<dbReference type="AlphaFoldDB" id="A0A8S4SIY8"/>
<reference evidence="2" key="1">
    <citation type="submission" date="2022-03" db="EMBL/GenBank/DDBJ databases">
        <authorList>
            <person name="Lindestad O."/>
        </authorList>
    </citation>
    <scope>NUCLEOTIDE SEQUENCE</scope>
</reference>
<dbReference type="PANTHER" id="PTHR10174">
    <property type="entry name" value="ALPHA-TOCOPHEROL TRANSFER PROTEIN-RELATED"/>
    <property type="match status" value="1"/>
</dbReference>
<evidence type="ECO:0000313" key="3">
    <source>
        <dbReference type="Proteomes" id="UP000838756"/>
    </source>
</evidence>
<dbReference type="OrthoDB" id="1434354at2759"/>
<dbReference type="InterPro" id="IPR036865">
    <property type="entry name" value="CRAL-TRIO_dom_sf"/>
</dbReference>
<dbReference type="Pfam" id="PF00650">
    <property type="entry name" value="CRAL_TRIO"/>
    <property type="match status" value="1"/>
</dbReference>
<keyword evidence="3" id="KW-1185">Reference proteome</keyword>
<gene>
    <name evidence="2" type="primary">jg14709</name>
    <name evidence="2" type="ORF">PAEG_LOCUS25801</name>
</gene>
<dbReference type="SUPFAM" id="SSF52087">
    <property type="entry name" value="CRAL/TRIO domain"/>
    <property type="match status" value="1"/>
</dbReference>
<dbReference type="GO" id="GO:0016020">
    <property type="term" value="C:membrane"/>
    <property type="evidence" value="ECO:0007669"/>
    <property type="project" value="TreeGrafter"/>
</dbReference>
<dbReference type="InterPro" id="IPR001251">
    <property type="entry name" value="CRAL-TRIO_dom"/>
</dbReference>
<protein>
    <submittedName>
        <fullName evidence="2">Jg14709 protein</fullName>
    </submittedName>
</protein>
<dbReference type="GO" id="GO:1902936">
    <property type="term" value="F:phosphatidylinositol bisphosphate binding"/>
    <property type="evidence" value="ECO:0007669"/>
    <property type="project" value="TreeGrafter"/>
</dbReference>
<feature type="domain" description="CRAL-TRIO" evidence="1">
    <location>
        <begin position="150"/>
        <end position="246"/>
    </location>
</feature>
<dbReference type="InterPro" id="IPR036273">
    <property type="entry name" value="CRAL/TRIO_N_dom_sf"/>
</dbReference>
<proteinExistence type="predicted"/>
<name>A0A8S4SIY8_9NEOP</name>
<sequence>MILVPNKVASVISKYKMPQDTTNMDVAFIKEWMAKEPHLPTDLGDDLIAKFLHSCYHSLEQTKKCIDRFCSSRSQMSEVYTNRDPLSPHMQTAFSITAVASYRWGDIEILIQKFDDPNQEKYVFYDFLRTHTLQGDYWIQRPFFAEGHYIILDMSDYTLKMISKTNIMFLRDYIVYMLEGMPIRVKKIIAINTPYFYDKFYALIKPALPAEICDIIHFYPDHESLYNIIDRKCLPKEYGGEGQSMVEQNKEWNEEILARRKMLLNENLWKADLKKKPKGNDNTMSGSFRTLSID</sequence>
<dbReference type="Gene3D" id="3.40.525.10">
    <property type="entry name" value="CRAL-TRIO lipid binding domain"/>
    <property type="match status" value="1"/>
</dbReference>
<dbReference type="PANTHER" id="PTHR10174:SF222">
    <property type="entry name" value="GH10083P-RELATED"/>
    <property type="match status" value="1"/>
</dbReference>